<evidence type="ECO:0000256" key="6">
    <source>
        <dbReference type="RuleBase" id="RU363032"/>
    </source>
</evidence>
<evidence type="ECO:0000256" key="4">
    <source>
        <dbReference type="ARBA" id="ARBA00022989"/>
    </source>
</evidence>
<feature type="domain" description="ABC transmembrane type-1" evidence="7">
    <location>
        <begin position="92"/>
        <end position="300"/>
    </location>
</feature>
<evidence type="ECO:0000313" key="8">
    <source>
        <dbReference type="EMBL" id="PYZ97260.1"/>
    </source>
</evidence>
<keyword evidence="9" id="KW-1185">Reference proteome</keyword>
<evidence type="ECO:0000256" key="3">
    <source>
        <dbReference type="ARBA" id="ARBA00022692"/>
    </source>
</evidence>
<reference evidence="8 9" key="1">
    <citation type="submission" date="2017-10" db="EMBL/GenBank/DDBJ databases">
        <title>Bacillus sp. nov., a halophilic bacterium isolated from a Yangshapao Lake.</title>
        <authorList>
            <person name="Wang H."/>
        </authorList>
    </citation>
    <scope>NUCLEOTIDE SEQUENCE [LARGE SCALE GENOMIC DNA]</scope>
    <source>
        <strain evidence="8 9">YSP-3</strain>
    </source>
</reference>
<feature type="transmembrane region" description="Helical" evidence="6">
    <location>
        <begin position="41"/>
        <end position="66"/>
    </location>
</feature>
<comment type="caution">
    <text evidence="8">The sequence shown here is derived from an EMBL/GenBank/DDBJ whole genome shotgun (WGS) entry which is preliminary data.</text>
</comment>
<dbReference type="SUPFAM" id="SSF161098">
    <property type="entry name" value="MetI-like"/>
    <property type="match status" value="1"/>
</dbReference>
<proteinExistence type="inferred from homology"/>
<keyword evidence="5 6" id="KW-0472">Membrane</keyword>
<feature type="transmembrane region" description="Helical" evidence="6">
    <location>
        <begin position="283"/>
        <end position="303"/>
    </location>
</feature>
<name>A0A2W0HB45_9BACI</name>
<evidence type="ECO:0000256" key="2">
    <source>
        <dbReference type="ARBA" id="ARBA00022448"/>
    </source>
</evidence>
<dbReference type="AlphaFoldDB" id="A0A2W0HB45"/>
<dbReference type="PANTHER" id="PTHR43759">
    <property type="entry name" value="TREHALOSE TRANSPORT SYSTEM PERMEASE PROTEIN SUGA"/>
    <property type="match status" value="1"/>
</dbReference>
<feature type="transmembrane region" description="Helical" evidence="6">
    <location>
        <begin position="128"/>
        <end position="149"/>
    </location>
</feature>
<keyword evidence="4 6" id="KW-1133">Transmembrane helix</keyword>
<protein>
    <submittedName>
        <fullName evidence="8">ABC transporter permease</fullName>
    </submittedName>
</protein>
<evidence type="ECO:0000259" key="7">
    <source>
        <dbReference type="PROSITE" id="PS50928"/>
    </source>
</evidence>
<dbReference type="InterPro" id="IPR035906">
    <property type="entry name" value="MetI-like_sf"/>
</dbReference>
<dbReference type="InterPro" id="IPR000515">
    <property type="entry name" value="MetI-like"/>
</dbReference>
<keyword evidence="2 6" id="KW-0813">Transport</keyword>
<comment type="similarity">
    <text evidence="6">Belongs to the binding-protein-dependent transport system permease family.</text>
</comment>
<evidence type="ECO:0000313" key="9">
    <source>
        <dbReference type="Proteomes" id="UP000248066"/>
    </source>
</evidence>
<dbReference type="Gene3D" id="1.10.3720.10">
    <property type="entry name" value="MetI-like"/>
    <property type="match status" value="1"/>
</dbReference>
<dbReference type="GO" id="GO:0055085">
    <property type="term" value="P:transmembrane transport"/>
    <property type="evidence" value="ECO:0007669"/>
    <property type="project" value="InterPro"/>
</dbReference>
<keyword evidence="3 6" id="KW-0812">Transmembrane</keyword>
<organism evidence="8 9">
    <name type="scientific">Alteribacter lacisalsi</name>
    <dbReference type="NCBI Taxonomy" id="2045244"/>
    <lineage>
        <taxon>Bacteria</taxon>
        <taxon>Bacillati</taxon>
        <taxon>Bacillota</taxon>
        <taxon>Bacilli</taxon>
        <taxon>Bacillales</taxon>
        <taxon>Bacillaceae</taxon>
        <taxon>Alteribacter</taxon>
    </lineage>
</organism>
<gene>
    <name evidence="8" type="ORF">CR205_01245</name>
</gene>
<dbReference type="InterPro" id="IPR052730">
    <property type="entry name" value="Sugar_ABC_transporter"/>
</dbReference>
<comment type="subcellular location">
    <subcellularLocation>
        <location evidence="6">Cell membrane</location>
        <topology evidence="6">Multi-pass membrane protein</topology>
    </subcellularLocation>
    <subcellularLocation>
        <location evidence="1">Membrane</location>
        <topology evidence="1">Multi-pass membrane protein</topology>
    </subcellularLocation>
</comment>
<feature type="transmembrane region" description="Helical" evidence="6">
    <location>
        <begin position="181"/>
        <end position="204"/>
    </location>
</feature>
<feature type="transmembrane region" description="Helical" evidence="6">
    <location>
        <begin position="242"/>
        <end position="263"/>
    </location>
</feature>
<dbReference type="GO" id="GO:0005886">
    <property type="term" value="C:plasma membrane"/>
    <property type="evidence" value="ECO:0007669"/>
    <property type="project" value="UniProtKB-SubCell"/>
</dbReference>
<dbReference type="EMBL" id="PDOF01000001">
    <property type="protein sequence ID" value="PYZ97260.1"/>
    <property type="molecule type" value="Genomic_DNA"/>
</dbReference>
<evidence type="ECO:0000256" key="5">
    <source>
        <dbReference type="ARBA" id="ARBA00023136"/>
    </source>
</evidence>
<dbReference type="PROSITE" id="PS50928">
    <property type="entry name" value="ABC_TM1"/>
    <property type="match status" value="1"/>
</dbReference>
<feature type="transmembrane region" description="Helical" evidence="6">
    <location>
        <begin position="94"/>
        <end position="121"/>
    </location>
</feature>
<evidence type="ECO:0000256" key="1">
    <source>
        <dbReference type="ARBA" id="ARBA00004141"/>
    </source>
</evidence>
<accession>A0A2W0HB45</accession>
<dbReference type="PANTHER" id="PTHR43759:SF1">
    <property type="entry name" value="GLUCOSE IMPORT SYSTEM PERMEASE PROTEIN GLCT"/>
    <property type="match status" value="1"/>
</dbReference>
<sequence length="321" mass="37441">MRCWMPVFLMMPTFLNLTQGLYHGWRRYGLSKWLRLKSRRLIVLIPALFIALLTFFAILQGLILSFRDSWNERWTLEGYTAVFSHPFFWDSLLFSFYVTTVSTILSLIVGTALARILYVYLKRQNWKWLAWLPMLFPHFVAAYLVVLFFSQSGWMASLFYQSGMLDAPGQFPVLTNDQRGVGLILTYVWKEVPFVMLMMLPVFYEMNHRLKDAVTTLGGGRVRRFIDLEWQYLKPALLETSVIIYAFIIGAFEVPYLIGATYPKMLPVLSYEWFYGGDWGMRPAAYGMITLVSLCIVTLYYIVSRTIRRQRKRMQEGGGTG</sequence>
<dbReference type="Proteomes" id="UP000248066">
    <property type="component" value="Unassembled WGS sequence"/>
</dbReference>
<dbReference type="Pfam" id="PF00528">
    <property type="entry name" value="BPD_transp_1"/>
    <property type="match status" value="1"/>
</dbReference>
<dbReference type="CDD" id="cd06261">
    <property type="entry name" value="TM_PBP2"/>
    <property type="match status" value="1"/>
</dbReference>